<evidence type="ECO:0000313" key="2">
    <source>
        <dbReference type="EMBL" id="NEV03065.1"/>
    </source>
</evidence>
<feature type="non-terminal residue" evidence="2">
    <location>
        <position position="1"/>
    </location>
</feature>
<dbReference type="EMBL" id="VKHP01000657">
    <property type="protein sequence ID" value="NEV03065.1"/>
    <property type="molecule type" value="Genomic_DNA"/>
</dbReference>
<accession>A0A6P1BXR7</accession>
<dbReference type="GO" id="GO:0005976">
    <property type="term" value="P:polysaccharide metabolic process"/>
    <property type="evidence" value="ECO:0007669"/>
    <property type="project" value="InterPro"/>
</dbReference>
<keyword evidence="3" id="KW-1185">Reference proteome</keyword>
<dbReference type="InterPro" id="IPR001538">
    <property type="entry name" value="Man6P_isomerase-2_C"/>
</dbReference>
<dbReference type="Proteomes" id="UP000468531">
    <property type="component" value="Unassembled WGS sequence"/>
</dbReference>
<feature type="non-terminal residue" evidence="2">
    <location>
        <position position="94"/>
    </location>
</feature>
<dbReference type="InterPro" id="IPR014710">
    <property type="entry name" value="RmlC-like_jellyroll"/>
</dbReference>
<dbReference type="InterPro" id="IPR051161">
    <property type="entry name" value="Mannose-6P_isomerase_type2"/>
</dbReference>
<organism evidence="2 3">
    <name type="scientific">Bradyrhizobium uaiense</name>
    <dbReference type="NCBI Taxonomy" id="2594946"/>
    <lineage>
        <taxon>Bacteria</taxon>
        <taxon>Pseudomonadati</taxon>
        <taxon>Pseudomonadota</taxon>
        <taxon>Alphaproteobacteria</taxon>
        <taxon>Hyphomicrobiales</taxon>
        <taxon>Nitrobacteraceae</taxon>
        <taxon>Bradyrhizobium</taxon>
    </lineage>
</organism>
<dbReference type="PANTHER" id="PTHR46390">
    <property type="entry name" value="MANNOSE-1-PHOSPHATE GUANYLYLTRANSFERASE"/>
    <property type="match status" value="1"/>
</dbReference>
<evidence type="ECO:0000259" key="1">
    <source>
        <dbReference type="Pfam" id="PF01050"/>
    </source>
</evidence>
<dbReference type="InterPro" id="IPR011051">
    <property type="entry name" value="RmlC_Cupin_sf"/>
</dbReference>
<evidence type="ECO:0000313" key="3">
    <source>
        <dbReference type="Proteomes" id="UP000468531"/>
    </source>
</evidence>
<dbReference type="FunFam" id="2.60.120.10:FF:000032">
    <property type="entry name" value="Mannose-1-phosphate guanylyltransferase/mannose-6-phosphate isomerase"/>
    <property type="match status" value="1"/>
</dbReference>
<feature type="domain" description="Mannose-6-phosphate isomerase type II C-terminal" evidence="1">
    <location>
        <begin position="1"/>
        <end position="92"/>
    </location>
</feature>
<comment type="caution">
    <text evidence="2">The sequence shown here is derived from an EMBL/GenBank/DDBJ whole genome shotgun (WGS) entry which is preliminary data.</text>
</comment>
<dbReference type="SUPFAM" id="SSF51182">
    <property type="entry name" value="RmlC-like cupins"/>
    <property type="match status" value="1"/>
</dbReference>
<reference evidence="2 3" key="1">
    <citation type="journal article" date="2020" name="Arch. Microbiol.">
        <title>Bradyrhizobium uaiense sp. nov., a new highly efficient cowpea symbiont.</title>
        <authorList>
            <person name="Cabral Michel D."/>
            <person name="Azarias Guimaraes A."/>
            <person name="Martins da Costa E."/>
            <person name="Soares de Carvalho T."/>
            <person name="Balsanelli E."/>
            <person name="Willems A."/>
            <person name="Maltempi de Souza E."/>
            <person name="de Souza Moreira F.M."/>
        </authorList>
    </citation>
    <scope>NUCLEOTIDE SEQUENCE [LARGE SCALE GENOMIC DNA]</scope>
    <source>
        <strain evidence="2 3">UFLA 03-164</strain>
    </source>
</reference>
<proteinExistence type="predicted"/>
<dbReference type="AlphaFoldDB" id="A0A6P1BXR7"/>
<sequence>GDRHQVKRIIVKPGGRLSLQKHHHRSEHWIVVRGTAQVTVNELIKTVHENESIYIPIGAVHRLENPGKIQLELIEVQTGSYLGEDDIIRIEDDY</sequence>
<dbReference type="GO" id="GO:0009298">
    <property type="term" value="P:GDP-mannose biosynthetic process"/>
    <property type="evidence" value="ECO:0007669"/>
    <property type="project" value="TreeGrafter"/>
</dbReference>
<dbReference type="Gene3D" id="2.60.120.10">
    <property type="entry name" value="Jelly Rolls"/>
    <property type="match status" value="1"/>
</dbReference>
<dbReference type="PANTHER" id="PTHR46390:SF1">
    <property type="entry name" value="MANNOSE-1-PHOSPHATE GUANYLYLTRANSFERASE"/>
    <property type="match status" value="1"/>
</dbReference>
<dbReference type="CDD" id="cd02213">
    <property type="entry name" value="cupin_PMI_typeII_C"/>
    <property type="match status" value="1"/>
</dbReference>
<protein>
    <submittedName>
        <fullName evidence="2">Cupin domain-containing protein</fullName>
    </submittedName>
</protein>
<dbReference type="RefSeq" id="WP_163163599.1">
    <property type="nucleotide sequence ID" value="NZ_VKHP01000657.1"/>
</dbReference>
<dbReference type="GO" id="GO:0004475">
    <property type="term" value="F:mannose-1-phosphate guanylyltransferase (GTP) activity"/>
    <property type="evidence" value="ECO:0007669"/>
    <property type="project" value="TreeGrafter"/>
</dbReference>
<name>A0A6P1BXR7_9BRAD</name>
<dbReference type="Pfam" id="PF01050">
    <property type="entry name" value="MannoseP_isomer"/>
    <property type="match status" value="1"/>
</dbReference>
<gene>
    <name evidence="2" type="ORF">FNJ47_47360</name>
</gene>